<dbReference type="OrthoDB" id="41972at2759"/>
<dbReference type="InParanoid" id="A0A1E7EK53"/>
<proteinExistence type="predicted"/>
<gene>
    <name evidence="1" type="ORF">FRACYDRAFT_255260</name>
</gene>
<organism evidence="1 2">
    <name type="scientific">Fragilariopsis cylindrus CCMP1102</name>
    <dbReference type="NCBI Taxonomy" id="635003"/>
    <lineage>
        <taxon>Eukaryota</taxon>
        <taxon>Sar</taxon>
        <taxon>Stramenopiles</taxon>
        <taxon>Ochrophyta</taxon>
        <taxon>Bacillariophyta</taxon>
        <taxon>Bacillariophyceae</taxon>
        <taxon>Bacillariophycidae</taxon>
        <taxon>Bacillariales</taxon>
        <taxon>Bacillariaceae</taxon>
        <taxon>Fragilariopsis</taxon>
    </lineage>
</organism>
<name>A0A1E7EK53_9STRA</name>
<dbReference type="Proteomes" id="UP000095751">
    <property type="component" value="Unassembled WGS sequence"/>
</dbReference>
<evidence type="ECO:0000313" key="2">
    <source>
        <dbReference type="Proteomes" id="UP000095751"/>
    </source>
</evidence>
<keyword evidence="2" id="KW-1185">Reference proteome</keyword>
<accession>A0A1E7EK53</accession>
<sequence length="287" mass="33320">MRSSFIQQTRLLVIFSLALLDATTVIIVDSFSHYHKKKVSTRRTTLFSNSQQQRTNARRWNGNYKEASTKLSDLSKFKKLTLNVTANGITKTLQKKREESLQHVLTKAMIWKLFMNDYPNLEIEYDIGDENYLPDVVSTTGEEISFWGESGRMKVHKALDLIRRYPKAHIVHCRWGMDIEKFMDPFIEYLEVELEAGRLQDIMLDWKGKFSFASIPTLAVWDFIDEDTGTILIERSDLEWKELDLSQLQLLNSTNSLGTSREVDTTMNIDEIEPEKINSSEITRLPV</sequence>
<reference evidence="1 2" key="1">
    <citation type="submission" date="2016-09" db="EMBL/GenBank/DDBJ databases">
        <title>Extensive genetic diversity and differential bi-allelic expression allows diatom success in the polar Southern Ocean.</title>
        <authorList>
            <consortium name="DOE Joint Genome Institute"/>
            <person name="Mock T."/>
            <person name="Otillar R.P."/>
            <person name="Strauss J."/>
            <person name="Dupont C."/>
            <person name="Frickenhaus S."/>
            <person name="Maumus F."/>
            <person name="Mcmullan M."/>
            <person name="Sanges R."/>
            <person name="Schmutz J."/>
            <person name="Toseland A."/>
            <person name="Valas R."/>
            <person name="Veluchamy A."/>
            <person name="Ward B.J."/>
            <person name="Allen A."/>
            <person name="Barry K."/>
            <person name="Falciatore A."/>
            <person name="Ferrante M."/>
            <person name="Fortunato A.E."/>
            <person name="Gloeckner G."/>
            <person name="Gruber A."/>
            <person name="Hipkin R."/>
            <person name="Janech M."/>
            <person name="Kroth P."/>
            <person name="Leese F."/>
            <person name="Lindquist E."/>
            <person name="Lyon B.R."/>
            <person name="Martin J."/>
            <person name="Mayer C."/>
            <person name="Parker M."/>
            <person name="Quesneville H."/>
            <person name="Raymond J."/>
            <person name="Uhlig C."/>
            <person name="Valentin K.U."/>
            <person name="Worden A.Z."/>
            <person name="Armbrust E.V."/>
            <person name="Bowler C."/>
            <person name="Green B."/>
            <person name="Moulton V."/>
            <person name="Van Oosterhout C."/>
            <person name="Grigoriev I."/>
        </authorList>
    </citation>
    <scope>NUCLEOTIDE SEQUENCE [LARGE SCALE GENOMIC DNA]</scope>
    <source>
        <strain evidence="1 2">CCMP1102</strain>
    </source>
</reference>
<protein>
    <submittedName>
        <fullName evidence="1">Uncharacterized protein</fullName>
    </submittedName>
</protein>
<dbReference type="Gene3D" id="3.10.640.10">
    <property type="entry name" value="Restriction endonuclease-like alpha-beta roll domain"/>
    <property type="match status" value="1"/>
</dbReference>
<dbReference type="EMBL" id="KV784415">
    <property type="protein sequence ID" value="OEU06309.1"/>
    <property type="molecule type" value="Genomic_DNA"/>
</dbReference>
<dbReference type="KEGG" id="fcy:FRACYDRAFT_255260"/>
<dbReference type="InterPro" id="IPR038590">
    <property type="entry name" value="YaeQ_sf"/>
</dbReference>
<evidence type="ECO:0000313" key="1">
    <source>
        <dbReference type="EMBL" id="OEU06309.1"/>
    </source>
</evidence>
<dbReference type="AlphaFoldDB" id="A0A1E7EK53"/>